<dbReference type="AlphaFoldDB" id="A0A1Z4GS58"/>
<dbReference type="InterPro" id="IPR012337">
    <property type="entry name" value="RNaseH-like_sf"/>
</dbReference>
<gene>
    <name evidence="2" type="ORF">NIES21_60060</name>
</gene>
<dbReference type="InterPro" id="IPR002559">
    <property type="entry name" value="Transposase_11"/>
</dbReference>
<dbReference type="GO" id="GO:0006313">
    <property type="term" value="P:DNA transposition"/>
    <property type="evidence" value="ECO:0007669"/>
    <property type="project" value="InterPro"/>
</dbReference>
<dbReference type="GO" id="GO:0003677">
    <property type="term" value="F:DNA binding"/>
    <property type="evidence" value="ECO:0007669"/>
    <property type="project" value="InterPro"/>
</dbReference>
<dbReference type="GO" id="GO:0004803">
    <property type="term" value="F:transposase activity"/>
    <property type="evidence" value="ECO:0007669"/>
    <property type="project" value="InterPro"/>
</dbReference>
<evidence type="ECO:0000313" key="2">
    <source>
        <dbReference type="EMBL" id="BAY20136.1"/>
    </source>
</evidence>
<proteinExistence type="predicted"/>
<name>A0A1Z4GS58_9CYAN</name>
<evidence type="ECO:0000259" key="1">
    <source>
        <dbReference type="Pfam" id="PF01609"/>
    </source>
</evidence>
<geneLocation type="plasmid" evidence="3">
    <name>Plasmid2 dna</name>
</geneLocation>
<accession>A0A1Z4GS58</accession>
<sequence length="326" mass="38075">MLSTKRYRTIREISKPSTAQCNLEHYTLFLLSEPKHGGCSRLAEILGNVSHDSVNRFLLRERYDPYDLFEMVKTIINLTGGILSVDDTVIEKLYSNPKYAELIGYFWSGKYHKSIKGLNLITLYYSDIHGNSVPINYRIYDKKEGKTKNDYFQEMLIEVIDWGVKPRLVTGDSWYSGVENLKFLRNQKLGFLFGVEKNRTVSNEPGNYYQVSSLEIPDEGLVTHLREFGFIKLFRKVFKKEDSRHYILHLPDAEALQEITRSQFVTIHDTHWGIESFHRAIKQVCGICRFMVRDSHANLRFLKKKIPVKVVESRYPIWAEVDFSVI</sequence>
<feature type="domain" description="Transposase IS4-like" evidence="1">
    <location>
        <begin position="106"/>
        <end position="301"/>
    </location>
</feature>
<keyword evidence="2" id="KW-0614">Plasmid</keyword>
<dbReference type="Proteomes" id="UP000218287">
    <property type="component" value="Plasmid Plasmid2 dna"/>
</dbReference>
<keyword evidence="3" id="KW-1185">Reference proteome</keyword>
<organism evidence="2 3">
    <name type="scientific">Anabaenopsis circularis NIES-21</name>
    <dbReference type="NCBI Taxonomy" id="1085406"/>
    <lineage>
        <taxon>Bacteria</taxon>
        <taxon>Bacillati</taxon>
        <taxon>Cyanobacteriota</taxon>
        <taxon>Cyanophyceae</taxon>
        <taxon>Nostocales</taxon>
        <taxon>Nodulariaceae</taxon>
        <taxon>Anabaenopsis</taxon>
    </lineage>
</organism>
<dbReference type="Pfam" id="PF01609">
    <property type="entry name" value="DDE_Tnp_1"/>
    <property type="match status" value="1"/>
</dbReference>
<protein>
    <submittedName>
        <fullName evidence="2">Transposase</fullName>
    </submittedName>
</protein>
<reference evidence="2 3" key="1">
    <citation type="submission" date="2017-06" db="EMBL/GenBank/DDBJ databases">
        <title>Genome sequencing of cyanobaciteial culture collection at National Institute for Environmental Studies (NIES).</title>
        <authorList>
            <person name="Hirose Y."/>
            <person name="Shimura Y."/>
            <person name="Fujisawa T."/>
            <person name="Nakamura Y."/>
            <person name="Kawachi M."/>
        </authorList>
    </citation>
    <scope>NUCLEOTIDE SEQUENCE [LARGE SCALE GENOMIC DNA]</scope>
    <source>
        <strain evidence="2 3">NIES-21</strain>
        <plasmid evidence="3">Plasmid2 dna</plasmid>
    </source>
</reference>
<dbReference type="SUPFAM" id="SSF53098">
    <property type="entry name" value="Ribonuclease H-like"/>
    <property type="match status" value="1"/>
</dbReference>
<dbReference type="EMBL" id="AP018176">
    <property type="protein sequence ID" value="BAY20136.1"/>
    <property type="molecule type" value="Genomic_DNA"/>
</dbReference>
<evidence type="ECO:0000313" key="3">
    <source>
        <dbReference type="Proteomes" id="UP000218287"/>
    </source>
</evidence>